<dbReference type="EMBL" id="JBJXBP010000004">
    <property type="protein sequence ID" value="KAL3833693.1"/>
    <property type="molecule type" value="Genomic_DNA"/>
</dbReference>
<evidence type="ECO:0000313" key="3">
    <source>
        <dbReference type="Proteomes" id="UP001634393"/>
    </source>
</evidence>
<dbReference type="InterPro" id="IPR009072">
    <property type="entry name" value="Histone-fold"/>
</dbReference>
<dbReference type="AlphaFoldDB" id="A0ABD3TAR5"/>
<comment type="similarity">
    <text evidence="1">Belongs to the histone H2B family.</text>
</comment>
<comment type="caution">
    <text evidence="2">The sequence shown here is derived from an EMBL/GenBank/DDBJ whole genome shotgun (WGS) entry which is preliminary data.</text>
</comment>
<dbReference type="Gene3D" id="1.10.20.10">
    <property type="entry name" value="Histone, subunit A"/>
    <property type="match status" value="1"/>
</dbReference>
<dbReference type="SUPFAM" id="SSF47113">
    <property type="entry name" value="Histone-fold"/>
    <property type="match status" value="1"/>
</dbReference>
<name>A0ABD3TAR5_9LAMI</name>
<dbReference type="SMART" id="SM00427">
    <property type="entry name" value="H2B"/>
    <property type="match status" value="1"/>
</dbReference>
<protein>
    <recommendedName>
        <fullName evidence="4">Histone H2A/H2B/H3 domain-containing protein</fullName>
    </recommendedName>
</protein>
<organism evidence="2 3">
    <name type="scientific">Penstemon smallii</name>
    <dbReference type="NCBI Taxonomy" id="265156"/>
    <lineage>
        <taxon>Eukaryota</taxon>
        <taxon>Viridiplantae</taxon>
        <taxon>Streptophyta</taxon>
        <taxon>Embryophyta</taxon>
        <taxon>Tracheophyta</taxon>
        <taxon>Spermatophyta</taxon>
        <taxon>Magnoliopsida</taxon>
        <taxon>eudicotyledons</taxon>
        <taxon>Gunneridae</taxon>
        <taxon>Pentapetalae</taxon>
        <taxon>asterids</taxon>
        <taxon>lamiids</taxon>
        <taxon>Lamiales</taxon>
        <taxon>Plantaginaceae</taxon>
        <taxon>Cheloneae</taxon>
        <taxon>Penstemon</taxon>
    </lineage>
</organism>
<dbReference type="InterPro" id="IPR000558">
    <property type="entry name" value="Histone_H2B"/>
</dbReference>
<dbReference type="PANTHER" id="PTHR23428">
    <property type="entry name" value="HISTONE H2B"/>
    <property type="match status" value="1"/>
</dbReference>
<sequence length="153" mass="16957">MAPKKPDAGKKASAMEKKLKAIKKLKKRADSGSSAKDKKEEERLDDFKCYIIRVLEQVHPGLGISDPAVNMINGFIYSIFEKLVAESARLLPCSDNPQRISSYQIRDAVRLVLPPCELVNRAMRNGAKAVSVDNMNSNLMSSDFLSRFDGLGL</sequence>
<evidence type="ECO:0008006" key="4">
    <source>
        <dbReference type="Google" id="ProtNLM"/>
    </source>
</evidence>
<accession>A0ABD3TAR5</accession>
<proteinExistence type="inferred from homology"/>
<gene>
    <name evidence="2" type="ORF">ACJIZ3_008429</name>
</gene>
<dbReference type="Proteomes" id="UP001634393">
    <property type="component" value="Unassembled WGS sequence"/>
</dbReference>
<keyword evidence="3" id="KW-1185">Reference proteome</keyword>
<evidence type="ECO:0000256" key="1">
    <source>
        <dbReference type="ARBA" id="ARBA00006846"/>
    </source>
</evidence>
<evidence type="ECO:0000313" key="2">
    <source>
        <dbReference type="EMBL" id="KAL3833693.1"/>
    </source>
</evidence>
<reference evidence="2 3" key="1">
    <citation type="submission" date="2024-12" db="EMBL/GenBank/DDBJ databases">
        <title>The unique morphological basis and parallel evolutionary history of personate flowers in Penstemon.</title>
        <authorList>
            <person name="Depatie T.H."/>
            <person name="Wessinger C.A."/>
        </authorList>
    </citation>
    <scope>NUCLEOTIDE SEQUENCE [LARGE SCALE GENOMIC DNA]</scope>
    <source>
        <strain evidence="2">WTNN_2</strain>
        <tissue evidence="2">Leaf</tissue>
    </source>
</reference>
<dbReference type="PRINTS" id="PR00621">
    <property type="entry name" value="HISTONEH2B"/>
</dbReference>